<proteinExistence type="predicted"/>
<reference evidence="1 2" key="1">
    <citation type="submission" date="2018-04" db="EMBL/GenBank/DDBJ databases">
        <title>Genomic Encyclopedia of Archaeal and Bacterial Type Strains, Phase II (KMG-II): from individual species to whole genera.</title>
        <authorList>
            <person name="Goeker M."/>
        </authorList>
    </citation>
    <scope>NUCLEOTIDE SEQUENCE [LARGE SCALE GENOMIC DNA]</scope>
    <source>
        <strain evidence="1 2">DSM 100977</strain>
    </source>
</reference>
<gene>
    <name evidence="1" type="ORF">C8N43_1261</name>
</gene>
<accession>A0A2T6BKL6</accession>
<dbReference type="AlphaFoldDB" id="A0A2T6BKL6"/>
<comment type="caution">
    <text evidence="1">The sequence shown here is derived from an EMBL/GenBank/DDBJ whole genome shotgun (WGS) entry which is preliminary data.</text>
</comment>
<dbReference type="RefSeq" id="WP_158269926.1">
    <property type="nucleotide sequence ID" value="NZ_QBKS01000001.1"/>
</dbReference>
<protein>
    <submittedName>
        <fullName evidence="1">Uncharacterized protein</fullName>
    </submittedName>
</protein>
<evidence type="ECO:0000313" key="1">
    <source>
        <dbReference type="EMBL" id="PTX56601.1"/>
    </source>
</evidence>
<name>A0A2T6BKL6_9RHOB</name>
<keyword evidence="2" id="KW-1185">Reference proteome</keyword>
<dbReference type="EMBL" id="QBKS01000001">
    <property type="protein sequence ID" value="PTX56601.1"/>
    <property type="molecule type" value="Genomic_DNA"/>
</dbReference>
<sequence>MAEKKSRYDIPAEGLASIDTAPDPELAAAERGKLKLHRDGAQHRRYHSLFEDLQN</sequence>
<dbReference type="OrthoDB" id="7876571at2"/>
<dbReference type="Proteomes" id="UP000243978">
    <property type="component" value="Unassembled WGS sequence"/>
</dbReference>
<evidence type="ECO:0000313" key="2">
    <source>
        <dbReference type="Proteomes" id="UP000243978"/>
    </source>
</evidence>
<organism evidence="1 2">
    <name type="scientific">Litoreibacter ponti</name>
    <dbReference type="NCBI Taxonomy" id="1510457"/>
    <lineage>
        <taxon>Bacteria</taxon>
        <taxon>Pseudomonadati</taxon>
        <taxon>Pseudomonadota</taxon>
        <taxon>Alphaproteobacteria</taxon>
        <taxon>Rhodobacterales</taxon>
        <taxon>Roseobacteraceae</taxon>
        <taxon>Litoreibacter</taxon>
    </lineage>
</organism>